<dbReference type="AlphaFoldDB" id="A0A5S9MMA3"/>
<sequence>MRYPKKTNRSGTYVKKKFLVMLCVLTITFGFSSPMISHASQGNNKTPPVSVDKKQLN</sequence>
<accession>A0A5S9MMA3</accession>
<evidence type="ECO:0000313" key="2">
    <source>
        <dbReference type="EMBL" id="BBP93119.1"/>
    </source>
</evidence>
<proteinExistence type="predicted"/>
<organism evidence="2 3">
    <name type="scientific">Bacillus safensis</name>
    <dbReference type="NCBI Taxonomy" id="561879"/>
    <lineage>
        <taxon>Bacteria</taxon>
        <taxon>Bacillati</taxon>
        <taxon>Bacillota</taxon>
        <taxon>Bacilli</taxon>
        <taxon>Bacillales</taxon>
        <taxon>Bacillaceae</taxon>
        <taxon>Bacillus</taxon>
    </lineage>
</organism>
<feature type="region of interest" description="Disordered" evidence="1">
    <location>
        <begin position="38"/>
        <end position="57"/>
    </location>
</feature>
<dbReference type="Proteomes" id="UP000464658">
    <property type="component" value="Chromosome"/>
</dbReference>
<name>A0A5S9MMA3_BACIA</name>
<evidence type="ECO:0000313" key="3">
    <source>
        <dbReference type="Proteomes" id="UP000464658"/>
    </source>
</evidence>
<protein>
    <submittedName>
        <fullName evidence="2">Uncharacterized protein</fullName>
    </submittedName>
</protein>
<gene>
    <name evidence="2" type="ORF">BsIDN1_67370</name>
</gene>
<dbReference type="EMBL" id="AP021906">
    <property type="protein sequence ID" value="BBP93119.1"/>
    <property type="molecule type" value="Genomic_DNA"/>
</dbReference>
<evidence type="ECO:0000256" key="1">
    <source>
        <dbReference type="SAM" id="MobiDB-lite"/>
    </source>
</evidence>
<reference evidence="2 3" key="1">
    <citation type="submission" date="2019-12" db="EMBL/GenBank/DDBJ databases">
        <title>Full genome sequence of a Bacillus safensis strain isolated from commercially available natto in Indonesia.</title>
        <authorList>
            <person name="Yoshida M."/>
            <person name="Uomi M."/>
            <person name="Waturangi D."/>
            <person name="Ekaputri J.J."/>
            <person name="Setiamarga D.H.E."/>
        </authorList>
    </citation>
    <scope>NUCLEOTIDE SEQUENCE [LARGE SCALE GENOMIC DNA]</scope>
    <source>
        <strain evidence="2 3">IDN1</strain>
    </source>
</reference>
<feature type="compositionally biased region" description="Polar residues" evidence="1">
    <location>
        <begin position="38"/>
        <end position="47"/>
    </location>
</feature>